<dbReference type="InterPro" id="IPR016162">
    <property type="entry name" value="Ald_DH_N"/>
</dbReference>
<keyword evidence="3 6" id="KW-0560">Oxidoreductase</keyword>
<dbReference type="SUPFAM" id="SSF53720">
    <property type="entry name" value="ALDH-like"/>
    <property type="match status" value="1"/>
</dbReference>
<dbReference type="PANTHER" id="PTHR43866">
    <property type="entry name" value="MALONATE-SEMIALDEHYDE DEHYDROGENASE"/>
    <property type="match status" value="1"/>
</dbReference>
<dbReference type="GO" id="GO:0006574">
    <property type="term" value="P:L-valine catabolic process"/>
    <property type="evidence" value="ECO:0007669"/>
    <property type="project" value="TreeGrafter"/>
</dbReference>
<dbReference type="Gene3D" id="3.40.605.10">
    <property type="entry name" value="Aldehyde Dehydrogenase, Chain A, domain 1"/>
    <property type="match status" value="1"/>
</dbReference>
<dbReference type="InterPro" id="IPR016163">
    <property type="entry name" value="Ald_DH_C"/>
</dbReference>
<dbReference type="PANTHER" id="PTHR43866:SF3">
    <property type="entry name" value="METHYLMALONATE-SEMIALDEHYDE DEHYDROGENASE [ACYLATING], MITOCHONDRIAL"/>
    <property type="match status" value="1"/>
</dbReference>
<reference evidence="6 7" key="1">
    <citation type="journal article" date="2010" name="Nature">
        <title>The Ectocarpus genome and the independent evolution of multicellularity in brown algae.</title>
        <authorList>
            <person name="Cock J.M."/>
            <person name="Sterck L."/>
            <person name="Rouze P."/>
            <person name="Scornet D."/>
            <person name="Allen A.E."/>
            <person name="Amoutzias G."/>
            <person name="Anthouard V."/>
            <person name="Artiguenave F."/>
            <person name="Aury J.M."/>
            <person name="Badger J.H."/>
            <person name="Beszteri B."/>
            <person name="Billiau K."/>
            <person name="Bonnet E."/>
            <person name="Bothwell J.H."/>
            <person name="Bowler C."/>
            <person name="Boyen C."/>
            <person name="Brownlee C."/>
            <person name="Carrano C.J."/>
            <person name="Charrier B."/>
            <person name="Cho G.Y."/>
            <person name="Coelho S.M."/>
            <person name="Collen J."/>
            <person name="Corre E."/>
            <person name="Da Silva C."/>
            <person name="Delage L."/>
            <person name="Delaroque N."/>
            <person name="Dittami S.M."/>
            <person name="Doulbeau S."/>
            <person name="Elias M."/>
            <person name="Farnham G."/>
            <person name="Gachon C.M."/>
            <person name="Gschloessl B."/>
            <person name="Heesch S."/>
            <person name="Jabbari K."/>
            <person name="Jubin C."/>
            <person name="Kawai H."/>
            <person name="Kimura K."/>
            <person name="Kloareg B."/>
            <person name="Kupper F.C."/>
            <person name="Lang D."/>
            <person name="Le Bail A."/>
            <person name="Leblanc C."/>
            <person name="Lerouge P."/>
            <person name="Lohr M."/>
            <person name="Lopez P.J."/>
            <person name="Martens C."/>
            <person name="Maumus F."/>
            <person name="Michel G."/>
            <person name="Miranda-Saavedra D."/>
            <person name="Morales J."/>
            <person name="Moreau H."/>
            <person name="Motomura T."/>
            <person name="Nagasato C."/>
            <person name="Napoli C.A."/>
            <person name="Nelson D.R."/>
            <person name="Nyvall-Collen P."/>
            <person name="Peters A.F."/>
            <person name="Pommier C."/>
            <person name="Potin P."/>
            <person name="Poulain J."/>
            <person name="Quesneville H."/>
            <person name="Read B."/>
            <person name="Rensing S.A."/>
            <person name="Ritter A."/>
            <person name="Rousvoal S."/>
            <person name="Samanta M."/>
            <person name="Samson G."/>
            <person name="Schroeder D.C."/>
            <person name="Segurens B."/>
            <person name="Strittmatter M."/>
            <person name="Tonon T."/>
            <person name="Tregear J.W."/>
            <person name="Valentin K."/>
            <person name="von Dassow P."/>
            <person name="Yamagishi T."/>
            <person name="Van de Peer Y."/>
            <person name="Wincker P."/>
        </authorList>
    </citation>
    <scope>NUCLEOTIDE SEQUENCE [LARGE SCALE GENOMIC DNA]</scope>
    <source>
        <strain evidence="7">Ec32 / CCAP1310/4</strain>
    </source>
</reference>
<dbReference type="GO" id="GO:0004491">
    <property type="term" value="F:methylmalonate-semialdehyde dehydrogenase (acylating, NAD) activity"/>
    <property type="evidence" value="ECO:0007669"/>
    <property type="project" value="UniProtKB-EC"/>
</dbReference>
<accession>D8LR91</accession>
<dbReference type="PROSITE" id="PS00070">
    <property type="entry name" value="ALDEHYDE_DEHYDR_CYS"/>
    <property type="match status" value="1"/>
</dbReference>
<proteinExistence type="inferred from homology"/>
<dbReference type="EMBL" id="FN648863">
    <property type="protein sequence ID" value="CBN74996.1"/>
    <property type="molecule type" value="Genomic_DNA"/>
</dbReference>
<gene>
    <name evidence="6" type="primary">MSDH</name>
    <name evidence="6" type="ORF">Esi_0064_0020</name>
</gene>
<dbReference type="InParanoid" id="D8LR91"/>
<dbReference type="FunFam" id="3.40.309.10:FF:000002">
    <property type="entry name" value="Methylmalonate-semialdehyde dehydrogenase (Acylating)"/>
    <property type="match status" value="1"/>
</dbReference>
<dbReference type="Gene3D" id="3.40.309.10">
    <property type="entry name" value="Aldehyde Dehydrogenase, Chain A, domain 2"/>
    <property type="match status" value="1"/>
</dbReference>
<keyword evidence="4" id="KW-0520">NAD</keyword>
<dbReference type="NCBIfam" id="TIGR01722">
    <property type="entry name" value="MMSDH"/>
    <property type="match status" value="1"/>
</dbReference>
<dbReference type="Pfam" id="PF00171">
    <property type="entry name" value="Aldedh"/>
    <property type="match status" value="1"/>
</dbReference>
<evidence type="ECO:0000256" key="3">
    <source>
        <dbReference type="ARBA" id="ARBA00023002"/>
    </source>
</evidence>
<dbReference type="Proteomes" id="UP000002630">
    <property type="component" value="Linkage Group LG16"/>
</dbReference>
<sequence length="503" mass="52990">MPYPQRHPRQFDVCNFIDGEARESAATSWIDINSPANQAPVCRVPRSTSAEMEAAVSSAKEAFSSWRDVPVQHRSRVMFKLQGLIRERTEELAASITLEQGKTLADARGDVFRGLEVVEQACGVGAAMMGETLGGVAAGMDTYSYREPIGVCAGICPFNFPAMIPLWMFPLAIAAGNTFVMKPSEKCPGAAMKLASMASEAGLPDGVLNVIHGGHEAVDFVCDSPDIKAISFVGGNQAGEHIFARGTAAGKRVQSNMGAKNHVVVLPDAERDAAVSAVIGASFGAAGQRCMALSVAVLVGEAGGWAQDIVRGASALKVGPGWKEGVDVGPMITREARERAERLVQESQDAGADVVLDGRGVAVDGYESGNFVGPTILSGKQVGPGMSAYDSEVFGPVLCLVTVGTLEEAVGLVNSCSYGNGTSIFTRSGAAARRFQREIHAGQVGINVPVPVPLPFFSFTGSGASFRGDINFYGKQARMEYRWSEIQHDLVATITGGIRKALS</sequence>
<dbReference type="CDD" id="cd07085">
    <property type="entry name" value="ALDH_F6_MMSDH"/>
    <property type="match status" value="1"/>
</dbReference>
<name>D8LR91_ECTSI</name>
<evidence type="ECO:0000256" key="4">
    <source>
        <dbReference type="ARBA" id="ARBA00023027"/>
    </source>
</evidence>
<dbReference type="EMBL" id="FN649741">
    <property type="protein sequence ID" value="CBN74996.1"/>
    <property type="molecule type" value="Genomic_DNA"/>
</dbReference>
<dbReference type="EC" id="1.2.1.27" evidence="2"/>
<evidence type="ECO:0000256" key="1">
    <source>
        <dbReference type="ARBA" id="ARBA00009986"/>
    </source>
</evidence>
<dbReference type="InterPro" id="IPR015590">
    <property type="entry name" value="Aldehyde_DH_dom"/>
</dbReference>
<dbReference type="STRING" id="2880.D8LR91"/>
<evidence type="ECO:0000313" key="6">
    <source>
        <dbReference type="EMBL" id="CBN74996.1"/>
    </source>
</evidence>
<dbReference type="FunFam" id="3.40.605.10:FF:000003">
    <property type="entry name" value="Methylmalonate-semialdehyde dehydrogenase [acylating]"/>
    <property type="match status" value="1"/>
</dbReference>
<dbReference type="InterPro" id="IPR016161">
    <property type="entry name" value="Ald_DH/histidinol_DH"/>
</dbReference>
<dbReference type="AlphaFoldDB" id="D8LR91"/>
<dbReference type="InterPro" id="IPR010061">
    <property type="entry name" value="MeMal-semiAld_DH"/>
</dbReference>
<organism evidence="6 7">
    <name type="scientific">Ectocarpus siliculosus</name>
    <name type="common">Brown alga</name>
    <name type="synonym">Conferva siliculosa</name>
    <dbReference type="NCBI Taxonomy" id="2880"/>
    <lineage>
        <taxon>Eukaryota</taxon>
        <taxon>Sar</taxon>
        <taxon>Stramenopiles</taxon>
        <taxon>Ochrophyta</taxon>
        <taxon>PX clade</taxon>
        <taxon>Phaeophyceae</taxon>
        <taxon>Ectocarpales</taxon>
        <taxon>Ectocarpaceae</taxon>
        <taxon>Ectocarpus</taxon>
    </lineage>
</organism>
<dbReference type="OrthoDB" id="310895at2759"/>
<evidence type="ECO:0000256" key="2">
    <source>
        <dbReference type="ARBA" id="ARBA00013048"/>
    </source>
</evidence>
<comment type="similarity">
    <text evidence="1">Belongs to the aldehyde dehydrogenase family.</text>
</comment>
<dbReference type="InterPro" id="IPR016160">
    <property type="entry name" value="Ald_DH_CS_CYS"/>
</dbReference>
<keyword evidence="7" id="KW-1185">Reference proteome</keyword>
<protein>
    <recommendedName>
        <fullName evidence="2">methylmalonate-semialdehyde dehydrogenase (CoA acylating)</fullName>
        <ecNumber evidence="2">1.2.1.27</ecNumber>
    </recommendedName>
</protein>
<feature type="domain" description="Aldehyde dehydrogenase" evidence="5">
    <location>
        <begin position="26"/>
        <end position="481"/>
    </location>
</feature>
<evidence type="ECO:0000259" key="5">
    <source>
        <dbReference type="Pfam" id="PF00171"/>
    </source>
</evidence>
<dbReference type="eggNOG" id="KOG2449">
    <property type="taxonomic scope" value="Eukaryota"/>
</dbReference>
<evidence type="ECO:0000313" key="7">
    <source>
        <dbReference type="Proteomes" id="UP000002630"/>
    </source>
</evidence>
<dbReference type="GO" id="GO:0006210">
    <property type="term" value="P:thymine catabolic process"/>
    <property type="evidence" value="ECO:0007669"/>
    <property type="project" value="TreeGrafter"/>
</dbReference>
<dbReference type="GO" id="GO:0005739">
    <property type="term" value="C:mitochondrion"/>
    <property type="evidence" value="ECO:0007669"/>
    <property type="project" value="TreeGrafter"/>
</dbReference>
<dbReference type="OMA" id="GGAKNHI"/>